<dbReference type="SUPFAM" id="SSF48230">
    <property type="entry name" value="Chondroitin AC/alginate lyase"/>
    <property type="match status" value="1"/>
</dbReference>
<evidence type="ECO:0000256" key="2">
    <source>
        <dbReference type="SAM" id="SignalP"/>
    </source>
</evidence>
<proteinExistence type="predicted"/>
<dbReference type="GO" id="GO:0030313">
    <property type="term" value="C:cell envelope"/>
    <property type="evidence" value="ECO:0007669"/>
    <property type="project" value="UniProtKB-SubCell"/>
</dbReference>
<dbReference type="GO" id="GO:0016829">
    <property type="term" value="F:lyase activity"/>
    <property type="evidence" value="ECO:0007669"/>
    <property type="project" value="InterPro"/>
</dbReference>
<reference evidence="5 6" key="1">
    <citation type="submission" date="2018-01" db="EMBL/GenBank/DDBJ databases">
        <title>Draft genome sequence of Paucibacter aquatile CR182 isolated from freshwater of the Nakdong River.</title>
        <authorList>
            <person name="Choi A."/>
            <person name="Chung E.J."/>
        </authorList>
    </citation>
    <scope>NUCLEOTIDE SEQUENCE [LARGE SCALE GENOMIC DNA]</scope>
    <source>
        <strain evidence="5 6">CR182</strain>
    </source>
</reference>
<evidence type="ECO:0000259" key="4">
    <source>
        <dbReference type="Pfam" id="PF16332"/>
    </source>
</evidence>
<dbReference type="Gene3D" id="1.50.10.100">
    <property type="entry name" value="Chondroitin AC/alginate lyase"/>
    <property type="match status" value="1"/>
</dbReference>
<feature type="domain" description="Heparinase II N-terminal" evidence="4">
    <location>
        <begin position="136"/>
        <end position="513"/>
    </location>
</feature>
<organism evidence="5 6">
    <name type="scientific">Kinneretia aquatilis</name>
    <dbReference type="NCBI Taxonomy" id="2070761"/>
    <lineage>
        <taxon>Bacteria</taxon>
        <taxon>Pseudomonadati</taxon>
        <taxon>Pseudomonadota</taxon>
        <taxon>Betaproteobacteria</taxon>
        <taxon>Burkholderiales</taxon>
        <taxon>Sphaerotilaceae</taxon>
        <taxon>Roseateles</taxon>
    </lineage>
</organism>
<dbReference type="InterPro" id="IPR008929">
    <property type="entry name" value="Chondroitin_lyas"/>
</dbReference>
<evidence type="ECO:0000256" key="1">
    <source>
        <dbReference type="ARBA" id="ARBA00004196"/>
    </source>
</evidence>
<sequence>MMAIIQRSIFRPSMSRFGAAMALVFLSACQQHQVRQAEPDLLRSDPPAAGELPGSGESCAQMAADWLELMPAHLRRIAPNDCARLSITPLFSWGEARDRQSSIPWSFVLRPQGGGSALVNRNDITAPRLQIDRGLFPGKYEWAVAYTNTRGSRISSQWRRFTIAAPAVALAKGPSFAPTAVYANAIPDGQTVAVNAAGKQRPRVLPAGSSYAKIAIAARGADYASALTALQARARWASNQAVAVSPDATPTAGSATALAQVLTLRNMVQTARTEREYMEGLILAGRLDNNAAMLAAGKQRLLALGDWTPNGKSSEKNSDQANREVFLALAVGLDMLWADLTQAQRTSLADNLRSRLLQTAQALSYLDREPYDSHSVSNVRWITQALLLSTGLPNFPEAPALLARFWDLSQFTMSTWGDQDGSFGNGIAYAWYAFNGVVPYVAAVRSIIGVDLYQLEYLRRSGEQLMAFTAPNIKQPSAFGNESETQDLYANYSSNYYRLHAQMTRNPQDAWYWRVNPGNINSPNGALIWQLLLLGADSSAQPAAQAPTQNSWFTRDAGLAAMHVDAKASARTSVFFRSSRFGAFNHSHADQNSLVYVSQGKPLLISSGYYPYYNSPHHRIVTRATRYKNALTFDGGIGQSESAVGAIKPTEPLYSMDARGDIIYSEVRGALSAVTGDAALAYRANDPQTGKWTPLLSNAIRSIVMDRANGITLVYDWATSTKARQWELNYHSPNPFTADASTVKASKDTSSVCLDRYGPATNFTQTMAWDVAPETAMPAQAHGRFTALTPSTELVHLTVLRDSCKILPVQVSQQGSRIAVTVGNQVISFDKRQTLLPP</sequence>
<dbReference type="Gene3D" id="2.70.98.70">
    <property type="match status" value="1"/>
</dbReference>
<feature type="domain" description="Heparinase II/III-like C-terminal" evidence="3">
    <location>
        <begin position="547"/>
        <end position="641"/>
    </location>
</feature>
<dbReference type="InterPro" id="IPR012480">
    <property type="entry name" value="Hepar_II_III_C"/>
</dbReference>
<accession>A0A2N8KW14</accession>
<evidence type="ECO:0000313" key="5">
    <source>
        <dbReference type="EMBL" id="PND37649.1"/>
    </source>
</evidence>
<evidence type="ECO:0008006" key="7">
    <source>
        <dbReference type="Google" id="ProtNLM"/>
    </source>
</evidence>
<dbReference type="RefSeq" id="WP_102767568.1">
    <property type="nucleotide sequence ID" value="NZ_POSP01000003.1"/>
</dbReference>
<comment type="caution">
    <text evidence="5">The sequence shown here is derived from an EMBL/GenBank/DDBJ whole genome shotgun (WGS) entry which is preliminary data.</text>
</comment>
<dbReference type="InterPro" id="IPR032518">
    <property type="entry name" value="HepII_N"/>
</dbReference>
<name>A0A2N8KW14_9BURK</name>
<dbReference type="Pfam" id="PF16332">
    <property type="entry name" value="DUF4962"/>
    <property type="match status" value="1"/>
</dbReference>
<dbReference type="OrthoDB" id="9772435at2"/>
<dbReference type="PROSITE" id="PS51257">
    <property type="entry name" value="PROKAR_LIPOPROTEIN"/>
    <property type="match status" value="1"/>
</dbReference>
<comment type="subcellular location">
    <subcellularLocation>
        <location evidence="1">Cell envelope</location>
    </subcellularLocation>
</comment>
<feature type="signal peptide" evidence="2">
    <location>
        <begin position="1"/>
        <end position="22"/>
    </location>
</feature>
<feature type="chain" id="PRO_5014886325" description="Heparinase II N-terminal domain-containing protein" evidence="2">
    <location>
        <begin position="23"/>
        <end position="838"/>
    </location>
</feature>
<keyword evidence="2" id="KW-0732">Signal</keyword>
<keyword evidence="6" id="KW-1185">Reference proteome</keyword>
<dbReference type="AlphaFoldDB" id="A0A2N8KW14"/>
<dbReference type="Proteomes" id="UP000235916">
    <property type="component" value="Unassembled WGS sequence"/>
</dbReference>
<gene>
    <name evidence="5" type="ORF">C1O66_09020</name>
</gene>
<protein>
    <recommendedName>
        <fullName evidence="7">Heparinase II N-terminal domain-containing protein</fullName>
    </recommendedName>
</protein>
<dbReference type="EMBL" id="POSP01000003">
    <property type="protein sequence ID" value="PND37649.1"/>
    <property type="molecule type" value="Genomic_DNA"/>
</dbReference>
<evidence type="ECO:0000313" key="6">
    <source>
        <dbReference type="Proteomes" id="UP000235916"/>
    </source>
</evidence>
<evidence type="ECO:0000259" key="3">
    <source>
        <dbReference type="Pfam" id="PF07940"/>
    </source>
</evidence>
<dbReference type="Pfam" id="PF07940">
    <property type="entry name" value="Hepar_II_III_C"/>
    <property type="match status" value="1"/>
</dbReference>